<dbReference type="Proteomes" id="UP000177629">
    <property type="component" value="Unassembled WGS sequence"/>
</dbReference>
<name>A0A1G2PHA0_9BACT</name>
<dbReference type="EMBL" id="MHSS01000014">
    <property type="protein sequence ID" value="OHA47726.1"/>
    <property type="molecule type" value="Genomic_DNA"/>
</dbReference>
<organism evidence="1 2">
    <name type="scientific">Candidatus Terrybacteria bacterium RIFCSPHIGHO2_01_FULL_48_17</name>
    <dbReference type="NCBI Taxonomy" id="1802362"/>
    <lineage>
        <taxon>Bacteria</taxon>
        <taxon>Candidatus Terryibacteriota</taxon>
    </lineage>
</organism>
<proteinExistence type="predicted"/>
<comment type="caution">
    <text evidence="1">The sequence shown here is derived from an EMBL/GenBank/DDBJ whole genome shotgun (WGS) entry which is preliminary data.</text>
</comment>
<sequence>MKGKNIAPQWGEDRAGEFVKQLRRRGVTGEHVQSVVAEKGGRHLDGLAHLLCNQGNPHEYGDAFVELAVKFCAVAPWTKAALIDFLALIPTEIAQQAFENLLVRLRQEAGQASQDKNMRLLSNFTSNLTMLEEFFASKSDEHEHVFRSICIRNPDAFFRAFRGDVLCGKQCIACAYYEQSPGWDGSKRIRRNELCEVCDGPVEKTDSTETQEIGIFIDPRIIYYYKCQNCGHRQYYFKG</sequence>
<evidence type="ECO:0000313" key="2">
    <source>
        <dbReference type="Proteomes" id="UP000177629"/>
    </source>
</evidence>
<reference evidence="1 2" key="1">
    <citation type="journal article" date="2016" name="Nat. Commun.">
        <title>Thousands of microbial genomes shed light on interconnected biogeochemical processes in an aquifer system.</title>
        <authorList>
            <person name="Anantharaman K."/>
            <person name="Brown C.T."/>
            <person name="Hug L.A."/>
            <person name="Sharon I."/>
            <person name="Castelle C.J."/>
            <person name="Probst A.J."/>
            <person name="Thomas B.C."/>
            <person name="Singh A."/>
            <person name="Wilkins M.J."/>
            <person name="Karaoz U."/>
            <person name="Brodie E.L."/>
            <person name="Williams K.H."/>
            <person name="Hubbard S.S."/>
            <person name="Banfield J.F."/>
        </authorList>
    </citation>
    <scope>NUCLEOTIDE SEQUENCE [LARGE SCALE GENOMIC DNA]</scope>
</reference>
<evidence type="ECO:0000313" key="1">
    <source>
        <dbReference type="EMBL" id="OHA47726.1"/>
    </source>
</evidence>
<gene>
    <name evidence="1" type="ORF">A2806_01340</name>
</gene>
<dbReference type="AlphaFoldDB" id="A0A1G2PHA0"/>
<accession>A0A1G2PHA0</accession>
<protein>
    <submittedName>
        <fullName evidence="1">Uncharacterized protein</fullName>
    </submittedName>
</protein>